<accession>A0ABD6F282</accession>
<sequence>MCLSFLGQIIYGALIFVAIGLTLTSMLTPGWRSFKTEIKKELDKLKPIGEIENIHNLKPRIPETMGIFPFLCRIPRAENAKHLPIDAENSADWSYCEQWWKGLKYWEQLVIVSMCLALITECFAVVWLVITLCACCCRKYLIHFLSIIPLLATIFLSVAIGFYVHYQNIDTITTDVEALPEAIQKSSEVGYSFYMACGALVMNVLAVFVGALSEKLSQCCL</sequence>
<feature type="transmembrane region" description="Helical" evidence="1">
    <location>
        <begin position="191"/>
        <end position="212"/>
    </location>
</feature>
<reference evidence="2 3" key="1">
    <citation type="submission" date="2024-08" db="EMBL/GenBank/DDBJ databases">
        <title>Gnathostoma spinigerum genome.</title>
        <authorList>
            <person name="Gonzalez-Bertolin B."/>
            <person name="Monzon S."/>
            <person name="Zaballos A."/>
            <person name="Jimenez P."/>
            <person name="Dekumyoy P."/>
            <person name="Varona S."/>
            <person name="Cuesta I."/>
            <person name="Sumanam S."/>
            <person name="Adisakwattana P."/>
            <person name="Gasser R.B."/>
            <person name="Hernandez-Gonzalez A."/>
            <person name="Young N.D."/>
            <person name="Perteguer M.J."/>
        </authorList>
    </citation>
    <scope>NUCLEOTIDE SEQUENCE [LARGE SCALE GENOMIC DNA]</scope>
    <source>
        <strain evidence="2">AL3</strain>
        <tissue evidence="2">Liver</tissue>
    </source>
</reference>
<dbReference type="Gene3D" id="1.20.140.150">
    <property type="match status" value="1"/>
</dbReference>
<name>A0ABD6F282_9BILA</name>
<dbReference type="Pfam" id="PF06653">
    <property type="entry name" value="Claudin_3"/>
    <property type="match status" value="1"/>
</dbReference>
<evidence type="ECO:0000313" key="3">
    <source>
        <dbReference type="Proteomes" id="UP001608902"/>
    </source>
</evidence>
<evidence type="ECO:0000313" key="2">
    <source>
        <dbReference type="EMBL" id="MFH4983467.1"/>
    </source>
</evidence>
<dbReference type="PANTHER" id="PTHR37446:SF1">
    <property type="entry name" value="CLAUDIN"/>
    <property type="match status" value="1"/>
</dbReference>
<dbReference type="Proteomes" id="UP001608902">
    <property type="component" value="Unassembled WGS sequence"/>
</dbReference>
<comment type="caution">
    <text evidence="2">The sequence shown here is derived from an EMBL/GenBank/DDBJ whole genome shotgun (WGS) entry which is preliminary data.</text>
</comment>
<keyword evidence="1" id="KW-1133">Transmembrane helix</keyword>
<dbReference type="AlphaFoldDB" id="A0ABD6F282"/>
<feature type="transmembrane region" description="Helical" evidence="1">
    <location>
        <begin position="9"/>
        <end position="27"/>
    </location>
</feature>
<keyword evidence="1" id="KW-0812">Transmembrane</keyword>
<keyword evidence="1" id="KW-0472">Membrane</keyword>
<feature type="transmembrane region" description="Helical" evidence="1">
    <location>
        <begin position="140"/>
        <end position="164"/>
    </location>
</feature>
<evidence type="ECO:0000256" key="1">
    <source>
        <dbReference type="SAM" id="Phobius"/>
    </source>
</evidence>
<proteinExistence type="predicted"/>
<dbReference type="PANTHER" id="PTHR37446">
    <property type="entry name" value="CLAUDIN-LIKE IN CAENORHABDITIS"/>
    <property type="match status" value="1"/>
</dbReference>
<keyword evidence="3" id="KW-1185">Reference proteome</keyword>
<protein>
    <submittedName>
        <fullName evidence="2">Uncharacterized protein</fullName>
    </submittedName>
</protein>
<dbReference type="InterPro" id="IPR009545">
    <property type="entry name" value="Claudin-like"/>
</dbReference>
<dbReference type="EMBL" id="JBGFUD010012394">
    <property type="protein sequence ID" value="MFH4983467.1"/>
    <property type="molecule type" value="Genomic_DNA"/>
</dbReference>
<gene>
    <name evidence="2" type="ORF">AB6A40_010176</name>
</gene>
<feature type="transmembrane region" description="Helical" evidence="1">
    <location>
        <begin position="109"/>
        <end position="133"/>
    </location>
</feature>
<organism evidence="2 3">
    <name type="scientific">Gnathostoma spinigerum</name>
    <dbReference type="NCBI Taxonomy" id="75299"/>
    <lineage>
        <taxon>Eukaryota</taxon>
        <taxon>Metazoa</taxon>
        <taxon>Ecdysozoa</taxon>
        <taxon>Nematoda</taxon>
        <taxon>Chromadorea</taxon>
        <taxon>Rhabditida</taxon>
        <taxon>Spirurina</taxon>
        <taxon>Gnathostomatomorpha</taxon>
        <taxon>Gnathostomatoidea</taxon>
        <taxon>Gnathostomatidae</taxon>
        <taxon>Gnathostoma</taxon>
    </lineage>
</organism>